<keyword evidence="3" id="KW-1185">Reference proteome</keyword>
<evidence type="ECO:0000313" key="3">
    <source>
        <dbReference type="Proteomes" id="UP000286997"/>
    </source>
</evidence>
<feature type="domain" description="GST N-terminal" evidence="1">
    <location>
        <begin position="2"/>
        <end position="81"/>
    </location>
</feature>
<dbReference type="CDD" id="cd00570">
    <property type="entry name" value="GST_N_family"/>
    <property type="match status" value="1"/>
</dbReference>
<dbReference type="InterPro" id="IPR036282">
    <property type="entry name" value="Glutathione-S-Trfase_C_sf"/>
</dbReference>
<dbReference type="SUPFAM" id="SSF52833">
    <property type="entry name" value="Thioredoxin-like"/>
    <property type="match status" value="1"/>
</dbReference>
<accession>A0A437NXV5</accession>
<dbReference type="InterPro" id="IPR004045">
    <property type="entry name" value="Glutathione_S-Trfase_N"/>
</dbReference>
<evidence type="ECO:0000259" key="1">
    <source>
        <dbReference type="PROSITE" id="PS50404"/>
    </source>
</evidence>
<dbReference type="AlphaFoldDB" id="A0A437NXV5"/>
<sequence length="305" mass="33209">MSAPILHHYDFSPFSEKVRLAFGHKGLDWHAVETPAWPPKPDLVPLTAGYRRAPVLQIGADVYCDTHLILREIERRHPEPTLYPGGQVGLAEALSWWAERTTFMQAATLATSILGDAVPAALVEERKTFMRHDFGKEASLREQPLNRQRLHASLSRLADMLRDGRPFLLGAAVSAADLAAYHPIWFARTNGGAAAEAMLPLDPLRAWMDRVAALGHGRRHAMSPADALAAARAAEPDPVRIADADPSGLRAGQAVAIGTDDTSHDPIRGILVGADAEEVVIRHAEERVGTVHVHFPRAGYEVMPG</sequence>
<reference evidence="2 3" key="1">
    <citation type="submission" date="2019-01" db="EMBL/GenBank/DDBJ databases">
        <authorList>
            <person name="Chen W.-M."/>
        </authorList>
    </citation>
    <scope>NUCLEOTIDE SEQUENCE [LARGE SCALE GENOMIC DNA]</scope>
    <source>
        <strain evidence="2 3">TER-1</strain>
    </source>
</reference>
<proteinExistence type="predicted"/>
<name>A0A437NXV5_9HYPH</name>
<dbReference type="RefSeq" id="WP_127732938.1">
    <property type="nucleotide sequence ID" value="NZ_SACP01000026.1"/>
</dbReference>
<dbReference type="Proteomes" id="UP000286997">
    <property type="component" value="Unassembled WGS sequence"/>
</dbReference>
<protein>
    <submittedName>
        <fullName evidence="2">Glutathione S-transferase</fullName>
    </submittedName>
</protein>
<comment type="caution">
    <text evidence="2">The sequence shown here is derived from an EMBL/GenBank/DDBJ whole genome shotgun (WGS) entry which is preliminary data.</text>
</comment>
<dbReference type="Gene3D" id="3.40.30.110">
    <property type="match status" value="2"/>
</dbReference>
<dbReference type="OrthoDB" id="5791869at2"/>
<gene>
    <name evidence="2" type="ORF">EOE48_21510</name>
</gene>
<dbReference type="Pfam" id="PF13410">
    <property type="entry name" value="GST_C_2"/>
    <property type="match status" value="1"/>
</dbReference>
<dbReference type="GO" id="GO:0016740">
    <property type="term" value="F:transferase activity"/>
    <property type="evidence" value="ECO:0007669"/>
    <property type="project" value="UniProtKB-KW"/>
</dbReference>
<organism evidence="2 3">
    <name type="scientific">Methylobacterium oryzihabitans</name>
    <dbReference type="NCBI Taxonomy" id="2499852"/>
    <lineage>
        <taxon>Bacteria</taxon>
        <taxon>Pseudomonadati</taxon>
        <taxon>Pseudomonadota</taxon>
        <taxon>Alphaproteobacteria</taxon>
        <taxon>Hyphomicrobiales</taxon>
        <taxon>Methylobacteriaceae</taxon>
        <taxon>Methylobacterium</taxon>
    </lineage>
</organism>
<keyword evidence="2" id="KW-0808">Transferase</keyword>
<dbReference type="SUPFAM" id="SSF47616">
    <property type="entry name" value="GST C-terminal domain-like"/>
    <property type="match status" value="1"/>
</dbReference>
<dbReference type="PROSITE" id="PS50404">
    <property type="entry name" value="GST_NTER"/>
    <property type="match status" value="1"/>
</dbReference>
<dbReference type="Pfam" id="PF13417">
    <property type="entry name" value="GST_N_3"/>
    <property type="match status" value="1"/>
</dbReference>
<evidence type="ECO:0000313" key="2">
    <source>
        <dbReference type="EMBL" id="RVU14847.1"/>
    </source>
</evidence>
<dbReference type="InterPro" id="IPR036249">
    <property type="entry name" value="Thioredoxin-like_sf"/>
</dbReference>
<dbReference type="EMBL" id="SACP01000026">
    <property type="protein sequence ID" value="RVU14847.1"/>
    <property type="molecule type" value="Genomic_DNA"/>
</dbReference>